<organism evidence="12 13">
    <name type="scientific">Ranitomeya imitator</name>
    <name type="common">mimic poison frog</name>
    <dbReference type="NCBI Taxonomy" id="111125"/>
    <lineage>
        <taxon>Eukaryota</taxon>
        <taxon>Metazoa</taxon>
        <taxon>Chordata</taxon>
        <taxon>Craniata</taxon>
        <taxon>Vertebrata</taxon>
        <taxon>Euteleostomi</taxon>
        <taxon>Amphibia</taxon>
        <taxon>Batrachia</taxon>
        <taxon>Anura</taxon>
        <taxon>Neobatrachia</taxon>
        <taxon>Hyloidea</taxon>
        <taxon>Dendrobatidae</taxon>
        <taxon>Dendrobatinae</taxon>
        <taxon>Ranitomeya</taxon>
    </lineage>
</organism>
<proteinExistence type="inferred from homology"/>
<evidence type="ECO:0008006" key="14">
    <source>
        <dbReference type="Google" id="ProtNLM"/>
    </source>
</evidence>
<keyword evidence="5" id="KW-0479">Metal-binding</keyword>
<dbReference type="InterPro" id="IPR024571">
    <property type="entry name" value="ERAP1-like_C_dom"/>
</dbReference>
<dbReference type="SUPFAM" id="SSF63737">
    <property type="entry name" value="Leukotriene A4 hydrolase N-terminal domain"/>
    <property type="match status" value="1"/>
</dbReference>
<dbReference type="Gene3D" id="2.60.40.1730">
    <property type="entry name" value="tricorn interacting facor f3 domain"/>
    <property type="match status" value="1"/>
</dbReference>
<dbReference type="Pfam" id="PF01433">
    <property type="entry name" value="Peptidase_M1"/>
    <property type="match status" value="1"/>
</dbReference>
<keyword evidence="4" id="KW-0645">Protease</keyword>
<dbReference type="InterPro" id="IPR001930">
    <property type="entry name" value="Peptidase_M1"/>
</dbReference>
<feature type="domain" description="ERAP1-like C-terminal" evidence="10">
    <location>
        <begin position="678"/>
        <end position="991"/>
    </location>
</feature>
<evidence type="ECO:0000256" key="3">
    <source>
        <dbReference type="ARBA" id="ARBA00022438"/>
    </source>
</evidence>
<evidence type="ECO:0000256" key="8">
    <source>
        <dbReference type="ARBA" id="ARBA00023049"/>
    </source>
</evidence>
<dbReference type="PRINTS" id="PR00756">
    <property type="entry name" value="ALADIPTASE"/>
</dbReference>
<sequence>MFSGIPCKRTTCWKNNGTKSEEEGNLDKGPLPSASRTVTAGRKVKAEHSGCAFTFTLRPAVTECGKQTARDLTDTRIFGRCGPSVRGPFLASADRVSALAGSPFLDIALAQSVALCAKRTALTQCEPNSQHTTINEYMNANIAINDNVRLFERLPSDVRPVNYGLCLKPDLIDFTFEGKLEAAVEVKNATNQIVMNCADIDIITASYAPEGDEEIHATGFNYQNEDEKVTLSFPSTLQKGTGMLKIDFVGELNDKMKGFYRSKYSTASGEVRYAAVTQFEATDARRAFPCWDEPAIKATFDVILIVPKDRVALSNMNLIERKPYPDDENLVEVKFARTPVMSTYLVAFVVGEYDFVETRSADGVLVRVYTPVGKAEQGKFALEVAAKTLPFYKDYFNVPYPLPKIDLIAIADFAAGAMENWGLVTYRETALLIDPKNSCSSSRQWVALVVGHELAHQWFGNLVTMEWWTHLWLNEGFASWIEYLCVDHCFPEYDIWTQFVSADYTRAQELDALDNSHPIEVDVGHPSEVDEIFDAISYSKGASVIRMLHDYIGDEDFRKGMNQYLTKFQEKNAATEDLWESLEQASGKPIADVMSSWTKQMGFPLIYVESEQKDDTRILKLSQRKFCASGPHNGEESPLWMVPISICTSESPASAKLRLLMDKPEMTVALEGVTSDQWVKLNPGTVGFYRTQYSPSMLDNLLPGIRDLSLQPVDRLGLQNDLFSLARAGIISTVEVLKVMEAFVNEPNYTVWSDLSCNLGILSTLLSHTEFHEEIQGFIRDVFSPIGQRLGWDPKPGEGHLDALLRGLVLGKLGKAGHKPTLEEARRRFKDHVEGKNTLSADLRSPVYVTVLKHGNATTLDTMLKLHKQADMQEEKNRIERVLGAIPSPELIHKVLSFSLSEEVRPQDTVSVIGGVAGASKQGRKSAWTFVKENWEELYNRYQGGFLISRLIKLSVDGFASDKMAAEVKTFFDAHPAPSAERTVQQCCENILLNAAWLKRDADAMHQYLLLRKSPSSTV</sequence>
<comment type="caution">
    <text evidence="12">The sequence shown here is derived from an EMBL/GenBank/DDBJ whole genome shotgun (WGS) entry which is preliminary data.</text>
</comment>
<keyword evidence="6" id="KW-0378">Hydrolase</keyword>
<feature type="domain" description="Aminopeptidase N-like N-terminal" evidence="11">
    <location>
        <begin position="160"/>
        <end position="345"/>
    </location>
</feature>
<dbReference type="InterPro" id="IPR027268">
    <property type="entry name" value="Peptidase_M4/M1_CTD_sf"/>
</dbReference>
<keyword evidence="7" id="KW-0862">Zinc</keyword>
<feature type="domain" description="Peptidase M1 membrane alanine aminopeptidase" evidence="9">
    <location>
        <begin position="380"/>
        <end position="597"/>
    </location>
</feature>
<keyword evidence="8" id="KW-0482">Metalloprotease</keyword>
<dbReference type="Pfam" id="PF17900">
    <property type="entry name" value="Peptidase_M1_N"/>
    <property type="match status" value="1"/>
</dbReference>
<dbReference type="Proteomes" id="UP001176940">
    <property type="component" value="Unassembled WGS sequence"/>
</dbReference>
<dbReference type="CDD" id="cd09601">
    <property type="entry name" value="M1_APN-Q_like"/>
    <property type="match status" value="1"/>
</dbReference>
<dbReference type="InterPro" id="IPR042097">
    <property type="entry name" value="Aminopeptidase_N-like_N_sf"/>
</dbReference>
<evidence type="ECO:0000259" key="9">
    <source>
        <dbReference type="Pfam" id="PF01433"/>
    </source>
</evidence>
<dbReference type="PANTHER" id="PTHR11533:SF174">
    <property type="entry name" value="PUROMYCIN-SENSITIVE AMINOPEPTIDASE-RELATED"/>
    <property type="match status" value="1"/>
</dbReference>
<dbReference type="Gene3D" id="1.10.390.10">
    <property type="entry name" value="Neutral Protease Domain 2"/>
    <property type="match status" value="1"/>
</dbReference>
<dbReference type="InterPro" id="IPR014782">
    <property type="entry name" value="Peptidase_M1_dom"/>
</dbReference>
<dbReference type="Pfam" id="PF11838">
    <property type="entry name" value="ERAP1_C"/>
    <property type="match status" value="1"/>
</dbReference>
<evidence type="ECO:0000259" key="11">
    <source>
        <dbReference type="Pfam" id="PF17900"/>
    </source>
</evidence>
<evidence type="ECO:0000256" key="4">
    <source>
        <dbReference type="ARBA" id="ARBA00022670"/>
    </source>
</evidence>
<dbReference type="Gene3D" id="1.25.50.20">
    <property type="match status" value="1"/>
</dbReference>
<name>A0ABN9MDB0_9NEOB</name>
<keyword evidence="3" id="KW-0031">Aminopeptidase</keyword>
<evidence type="ECO:0000256" key="1">
    <source>
        <dbReference type="ARBA" id="ARBA00001947"/>
    </source>
</evidence>
<evidence type="ECO:0000256" key="5">
    <source>
        <dbReference type="ARBA" id="ARBA00022723"/>
    </source>
</evidence>
<dbReference type="InterPro" id="IPR034016">
    <property type="entry name" value="M1_APN-typ"/>
</dbReference>
<evidence type="ECO:0000313" key="12">
    <source>
        <dbReference type="EMBL" id="CAJ0963091.1"/>
    </source>
</evidence>
<evidence type="ECO:0000259" key="10">
    <source>
        <dbReference type="Pfam" id="PF11838"/>
    </source>
</evidence>
<dbReference type="InterPro" id="IPR045357">
    <property type="entry name" value="Aminopeptidase_N-like_N"/>
</dbReference>
<dbReference type="SUPFAM" id="SSF55486">
    <property type="entry name" value="Metalloproteases ('zincins'), catalytic domain"/>
    <property type="match status" value="1"/>
</dbReference>
<protein>
    <recommendedName>
        <fullName evidence="14">Aminopeptidase</fullName>
    </recommendedName>
</protein>
<comment type="cofactor">
    <cofactor evidence="1">
        <name>Zn(2+)</name>
        <dbReference type="ChEBI" id="CHEBI:29105"/>
    </cofactor>
</comment>
<accession>A0ABN9MDB0</accession>
<comment type="similarity">
    <text evidence="2">Belongs to the peptidase M1 family.</text>
</comment>
<reference evidence="12" key="1">
    <citation type="submission" date="2023-07" db="EMBL/GenBank/DDBJ databases">
        <authorList>
            <person name="Stuckert A."/>
        </authorList>
    </citation>
    <scope>NUCLEOTIDE SEQUENCE</scope>
</reference>
<evidence type="ECO:0000313" key="13">
    <source>
        <dbReference type="Proteomes" id="UP001176940"/>
    </source>
</evidence>
<dbReference type="EMBL" id="CAUEEQ010056726">
    <property type="protein sequence ID" value="CAJ0963091.1"/>
    <property type="molecule type" value="Genomic_DNA"/>
</dbReference>
<gene>
    <name evidence="12" type="ORF">RIMI_LOCUS18522277</name>
</gene>
<dbReference type="InterPro" id="IPR050344">
    <property type="entry name" value="Peptidase_M1_aminopeptidases"/>
</dbReference>
<dbReference type="PANTHER" id="PTHR11533">
    <property type="entry name" value="PROTEASE M1 ZINC METALLOPROTEASE"/>
    <property type="match status" value="1"/>
</dbReference>
<evidence type="ECO:0000256" key="2">
    <source>
        <dbReference type="ARBA" id="ARBA00010136"/>
    </source>
</evidence>
<evidence type="ECO:0000256" key="6">
    <source>
        <dbReference type="ARBA" id="ARBA00022801"/>
    </source>
</evidence>
<dbReference type="Gene3D" id="2.60.40.1910">
    <property type="match status" value="1"/>
</dbReference>
<keyword evidence="13" id="KW-1185">Reference proteome</keyword>
<evidence type="ECO:0000256" key="7">
    <source>
        <dbReference type="ARBA" id="ARBA00022833"/>
    </source>
</evidence>